<organism evidence="1">
    <name type="scientific">viral metagenome</name>
    <dbReference type="NCBI Taxonomy" id="1070528"/>
    <lineage>
        <taxon>unclassified sequences</taxon>
        <taxon>metagenomes</taxon>
        <taxon>organismal metagenomes</taxon>
    </lineage>
</organism>
<reference evidence="1" key="1">
    <citation type="journal article" date="2020" name="Nature">
        <title>Giant virus diversity and host interactions through global metagenomics.</title>
        <authorList>
            <person name="Schulz F."/>
            <person name="Roux S."/>
            <person name="Paez-Espino D."/>
            <person name="Jungbluth S."/>
            <person name="Walsh D.A."/>
            <person name="Denef V.J."/>
            <person name="McMahon K.D."/>
            <person name="Konstantinidis K.T."/>
            <person name="Eloe-Fadrosh E.A."/>
            <person name="Kyrpides N.C."/>
            <person name="Woyke T."/>
        </authorList>
    </citation>
    <scope>NUCLEOTIDE SEQUENCE</scope>
    <source>
        <strain evidence="1">GVMAG-M-3300027734-16</strain>
    </source>
</reference>
<sequence length="63" mass="6810">MERSTTPTRPPTMPANVLNAPARKRLRVDVPEGADNLIRPALMGTAFAGLRKCPGSHGDRSKQ</sequence>
<dbReference type="AlphaFoldDB" id="A0A6C0JHX2"/>
<protein>
    <submittedName>
        <fullName evidence="1">Uncharacterized protein</fullName>
    </submittedName>
</protein>
<accession>A0A6C0JHX2</accession>
<evidence type="ECO:0000313" key="1">
    <source>
        <dbReference type="EMBL" id="QHU05252.1"/>
    </source>
</evidence>
<name>A0A6C0JHX2_9ZZZZ</name>
<proteinExistence type="predicted"/>
<dbReference type="EMBL" id="MN740410">
    <property type="protein sequence ID" value="QHU05252.1"/>
    <property type="molecule type" value="Genomic_DNA"/>
</dbReference>